<protein>
    <submittedName>
        <fullName evidence="1">Uncharacterized protein</fullName>
    </submittedName>
</protein>
<dbReference type="EMBL" id="KV945979">
    <property type="protein sequence ID" value="PIO21584.1"/>
    <property type="molecule type" value="Genomic_DNA"/>
</dbReference>
<evidence type="ECO:0000313" key="2">
    <source>
        <dbReference type="Proteomes" id="UP000228934"/>
    </source>
</evidence>
<dbReference type="Proteomes" id="UP000228934">
    <property type="component" value="Unassembled WGS sequence"/>
</dbReference>
<reference evidence="2" key="1">
    <citation type="journal article" date="2017" name="Nat. Commun.">
        <title>The North American bullfrog draft genome provides insight into hormonal regulation of long noncoding RNA.</title>
        <authorList>
            <person name="Hammond S.A."/>
            <person name="Warren R.L."/>
            <person name="Vandervalk B.P."/>
            <person name="Kucuk E."/>
            <person name="Khan H."/>
            <person name="Gibb E.A."/>
            <person name="Pandoh P."/>
            <person name="Kirk H."/>
            <person name="Zhao Y."/>
            <person name="Jones M."/>
            <person name="Mungall A.J."/>
            <person name="Coope R."/>
            <person name="Pleasance S."/>
            <person name="Moore R.A."/>
            <person name="Holt R.A."/>
            <person name="Round J.M."/>
            <person name="Ohora S."/>
            <person name="Walle B.V."/>
            <person name="Veldhoen N."/>
            <person name="Helbing C.C."/>
            <person name="Birol I."/>
        </authorList>
    </citation>
    <scope>NUCLEOTIDE SEQUENCE [LARGE SCALE GENOMIC DNA]</scope>
</reference>
<name>A0A2G9R135_AQUCT</name>
<organism evidence="1 2">
    <name type="scientific">Aquarana catesbeiana</name>
    <name type="common">American bullfrog</name>
    <name type="synonym">Rana catesbeiana</name>
    <dbReference type="NCBI Taxonomy" id="8400"/>
    <lineage>
        <taxon>Eukaryota</taxon>
        <taxon>Metazoa</taxon>
        <taxon>Chordata</taxon>
        <taxon>Craniata</taxon>
        <taxon>Vertebrata</taxon>
        <taxon>Euteleostomi</taxon>
        <taxon>Amphibia</taxon>
        <taxon>Batrachia</taxon>
        <taxon>Anura</taxon>
        <taxon>Neobatrachia</taxon>
        <taxon>Ranoidea</taxon>
        <taxon>Ranidae</taxon>
        <taxon>Aquarana</taxon>
    </lineage>
</organism>
<evidence type="ECO:0000313" key="1">
    <source>
        <dbReference type="EMBL" id="PIO21584.1"/>
    </source>
</evidence>
<sequence>MCWGESEFLQNATILTFVGQKLFYEILEKNNFEDTHGVSRCAICHQGISMYAFGGCNPFLVTLVVERKWLHPQNTSIDPP</sequence>
<accession>A0A2G9R135</accession>
<proteinExistence type="predicted"/>
<gene>
    <name evidence="1" type="ORF">AB205_0040140</name>
</gene>
<keyword evidence="2" id="KW-1185">Reference proteome</keyword>
<dbReference type="AlphaFoldDB" id="A0A2G9R135"/>